<dbReference type="PROSITE" id="PS01124">
    <property type="entry name" value="HTH_ARAC_FAMILY_2"/>
    <property type="match status" value="1"/>
</dbReference>
<evidence type="ECO:0000256" key="2">
    <source>
        <dbReference type="ARBA" id="ARBA00023125"/>
    </source>
</evidence>
<keyword evidence="4" id="KW-0472">Membrane</keyword>
<dbReference type="SUPFAM" id="SSF46689">
    <property type="entry name" value="Homeodomain-like"/>
    <property type="match status" value="1"/>
</dbReference>
<comment type="caution">
    <text evidence="6">The sequence shown here is derived from an EMBL/GenBank/DDBJ whole genome shotgun (WGS) entry which is preliminary data.</text>
</comment>
<dbReference type="EMBL" id="WBWX01000001">
    <property type="protein sequence ID" value="KAB2803151.1"/>
    <property type="molecule type" value="Genomic_DNA"/>
</dbReference>
<dbReference type="GO" id="GO:0003700">
    <property type="term" value="F:DNA-binding transcription factor activity"/>
    <property type="evidence" value="ECO:0007669"/>
    <property type="project" value="InterPro"/>
</dbReference>
<feature type="transmembrane region" description="Helical" evidence="4">
    <location>
        <begin position="12"/>
        <end position="34"/>
    </location>
</feature>
<evidence type="ECO:0000313" key="7">
    <source>
        <dbReference type="Proteomes" id="UP000441102"/>
    </source>
</evidence>
<feature type="transmembrane region" description="Helical" evidence="4">
    <location>
        <begin position="128"/>
        <end position="145"/>
    </location>
</feature>
<keyword evidence="2" id="KW-0238">DNA-binding</keyword>
<dbReference type="SMART" id="SM00342">
    <property type="entry name" value="HTH_ARAC"/>
    <property type="match status" value="1"/>
</dbReference>
<keyword evidence="4" id="KW-1133">Transmembrane helix</keyword>
<dbReference type="PANTHER" id="PTHR43280:SF29">
    <property type="entry name" value="ARAC-FAMILY TRANSCRIPTIONAL REGULATOR"/>
    <property type="match status" value="1"/>
</dbReference>
<feature type="transmembrane region" description="Helical" evidence="4">
    <location>
        <begin position="166"/>
        <end position="190"/>
    </location>
</feature>
<protein>
    <submittedName>
        <fullName evidence="6">Helix-turn-helix transcriptional regulator</fullName>
    </submittedName>
</protein>
<name>A0A6I0DCK4_BRUAN</name>
<feature type="domain" description="HTH araC/xylS-type" evidence="5">
    <location>
        <begin position="242"/>
        <end position="347"/>
    </location>
</feature>
<evidence type="ECO:0000256" key="4">
    <source>
        <dbReference type="SAM" id="Phobius"/>
    </source>
</evidence>
<feature type="transmembrane region" description="Helical" evidence="4">
    <location>
        <begin position="72"/>
        <end position="91"/>
    </location>
</feature>
<keyword evidence="3" id="KW-0804">Transcription</keyword>
<dbReference type="InterPro" id="IPR009057">
    <property type="entry name" value="Homeodomain-like_sf"/>
</dbReference>
<gene>
    <name evidence="6" type="ORF">F9L06_03060</name>
</gene>
<dbReference type="PANTHER" id="PTHR43280">
    <property type="entry name" value="ARAC-FAMILY TRANSCRIPTIONAL REGULATOR"/>
    <property type="match status" value="1"/>
</dbReference>
<dbReference type="GO" id="GO:0043565">
    <property type="term" value="F:sequence-specific DNA binding"/>
    <property type="evidence" value="ECO:0007669"/>
    <property type="project" value="InterPro"/>
</dbReference>
<feature type="transmembrane region" description="Helical" evidence="4">
    <location>
        <begin position="46"/>
        <end position="66"/>
    </location>
</feature>
<dbReference type="Proteomes" id="UP000441102">
    <property type="component" value="Unassembled WGS sequence"/>
</dbReference>
<evidence type="ECO:0000256" key="1">
    <source>
        <dbReference type="ARBA" id="ARBA00023015"/>
    </source>
</evidence>
<accession>A0A6I0DCK4</accession>
<dbReference type="InterPro" id="IPR018060">
    <property type="entry name" value="HTH_AraC"/>
</dbReference>
<sequence>MIGCLHIDRVCFMIFIPLPFVSTLLLLLLLAVLLHRFGWNGANRPFLFVLGLSALQSLIVGLRWGYGVTELRYVLPVLASCLPGLTLTSFRSLIHRDEAGDNVLGWFHVLPPFGVAALVYFAPGLIDLALIGLYVGYAFALLLLGRSGPDALDAARLDSAVAAHRALVIAAASLCLSALFDLVVVLDFQWQKGDSAAAIIGNGNLLGLFLIGLTALVAARAKVAPELDFETAPPEPNAEADRNVLDKIEALLTEQRLFLDENLTLSRLARRACIPTRQISGAINRLTGKNVSRFINDYRIAEACRRLQKSDTSITAVMFESGFQTKSNFNREFRRVTSLSPADWRDKNRLS</sequence>
<dbReference type="RefSeq" id="WP_105529069.1">
    <property type="nucleotide sequence ID" value="NZ_CP158839.1"/>
</dbReference>
<proteinExistence type="predicted"/>
<evidence type="ECO:0000256" key="3">
    <source>
        <dbReference type="ARBA" id="ARBA00023163"/>
    </source>
</evidence>
<dbReference type="Pfam" id="PF12833">
    <property type="entry name" value="HTH_18"/>
    <property type="match status" value="1"/>
</dbReference>
<evidence type="ECO:0000313" key="6">
    <source>
        <dbReference type="EMBL" id="KAB2803151.1"/>
    </source>
</evidence>
<keyword evidence="1" id="KW-0805">Transcription regulation</keyword>
<reference evidence="6 7" key="1">
    <citation type="submission" date="2019-09" db="EMBL/GenBank/DDBJ databases">
        <title>Taxonomic organization of the family Brucellaceae based on a phylogenomic approach.</title>
        <authorList>
            <person name="Leclercq S."/>
            <person name="Cloeckaert A."/>
            <person name="Zygmunt M.S."/>
        </authorList>
    </citation>
    <scope>NUCLEOTIDE SEQUENCE [LARGE SCALE GENOMIC DNA]</scope>
    <source>
        <strain evidence="6 7">CCUG 34461</strain>
    </source>
</reference>
<dbReference type="AlphaFoldDB" id="A0A6I0DCK4"/>
<feature type="transmembrane region" description="Helical" evidence="4">
    <location>
        <begin position="196"/>
        <end position="219"/>
    </location>
</feature>
<organism evidence="6 7">
    <name type="scientific">Brucella anthropi</name>
    <name type="common">Ochrobactrum anthropi</name>
    <dbReference type="NCBI Taxonomy" id="529"/>
    <lineage>
        <taxon>Bacteria</taxon>
        <taxon>Pseudomonadati</taxon>
        <taxon>Pseudomonadota</taxon>
        <taxon>Alphaproteobacteria</taxon>
        <taxon>Hyphomicrobiales</taxon>
        <taxon>Brucellaceae</taxon>
        <taxon>Brucella/Ochrobactrum group</taxon>
        <taxon>Brucella</taxon>
    </lineage>
</organism>
<dbReference type="Gene3D" id="1.10.10.60">
    <property type="entry name" value="Homeodomain-like"/>
    <property type="match status" value="1"/>
</dbReference>
<evidence type="ECO:0000259" key="5">
    <source>
        <dbReference type="PROSITE" id="PS01124"/>
    </source>
</evidence>
<keyword evidence="4" id="KW-0812">Transmembrane</keyword>